<dbReference type="InterPro" id="IPR029052">
    <property type="entry name" value="Metallo-depent_PP-like"/>
</dbReference>
<dbReference type="GO" id="GO:0030904">
    <property type="term" value="C:retromer complex"/>
    <property type="evidence" value="ECO:0007669"/>
    <property type="project" value="InterPro"/>
</dbReference>
<organism evidence="8 9">
    <name type="scientific">Ditylenchus destructor</name>
    <dbReference type="NCBI Taxonomy" id="166010"/>
    <lineage>
        <taxon>Eukaryota</taxon>
        <taxon>Metazoa</taxon>
        <taxon>Ecdysozoa</taxon>
        <taxon>Nematoda</taxon>
        <taxon>Chromadorea</taxon>
        <taxon>Rhabditida</taxon>
        <taxon>Tylenchina</taxon>
        <taxon>Tylenchomorpha</taxon>
        <taxon>Sphaerularioidea</taxon>
        <taxon>Anguinidae</taxon>
        <taxon>Anguininae</taxon>
        <taxon>Ditylenchus</taxon>
    </lineage>
</organism>
<evidence type="ECO:0000256" key="2">
    <source>
        <dbReference type="ARBA" id="ARBA00017767"/>
    </source>
</evidence>
<proteinExistence type="inferred from homology"/>
<dbReference type="GO" id="GO:0005829">
    <property type="term" value="C:cytosol"/>
    <property type="evidence" value="ECO:0007669"/>
    <property type="project" value="GOC"/>
</dbReference>
<feature type="domain" description="Calcineurin-like phosphoesterase" evidence="7">
    <location>
        <begin position="1"/>
        <end position="157"/>
    </location>
</feature>
<dbReference type="AlphaFoldDB" id="A0AAD4QXT3"/>
<evidence type="ECO:0000313" key="9">
    <source>
        <dbReference type="Proteomes" id="UP001201812"/>
    </source>
</evidence>
<dbReference type="InterPro" id="IPR024654">
    <property type="entry name" value="Calcineurin-like_PHP_lpxH"/>
</dbReference>
<evidence type="ECO:0000313" key="8">
    <source>
        <dbReference type="EMBL" id="KAI1702673.1"/>
    </source>
</evidence>
<dbReference type="InterPro" id="IPR028661">
    <property type="entry name" value="Vps29"/>
</dbReference>
<evidence type="ECO:0000256" key="6">
    <source>
        <dbReference type="RuleBase" id="RU362040"/>
    </source>
</evidence>
<dbReference type="Pfam" id="PF12850">
    <property type="entry name" value="Metallophos_2"/>
    <property type="match status" value="1"/>
</dbReference>
<dbReference type="EMBL" id="JAKKPZ010000095">
    <property type="protein sequence ID" value="KAI1702673.1"/>
    <property type="molecule type" value="Genomic_DNA"/>
</dbReference>
<reference evidence="8" key="1">
    <citation type="submission" date="2022-01" db="EMBL/GenBank/DDBJ databases">
        <title>Genome Sequence Resource for Two Populations of Ditylenchus destructor, the Migratory Endoparasitic Phytonematode.</title>
        <authorList>
            <person name="Zhang H."/>
            <person name="Lin R."/>
            <person name="Xie B."/>
        </authorList>
    </citation>
    <scope>NUCLEOTIDE SEQUENCE</scope>
    <source>
        <strain evidence="8">BazhouSP</strain>
    </source>
</reference>
<evidence type="ECO:0000259" key="7">
    <source>
        <dbReference type="Pfam" id="PF12850"/>
    </source>
</evidence>
<dbReference type="Proteomes" id="UP001201812">
    <property type="component" value="Unassembled WGS sequence"/>
</dbReference>
<dbReference type="CDD" id="cd07394">
    <property type="entry name" value="MPP_Vps29"/>
    <property type="match status" value="1"/>
</dbReference>
<comment type="caution">
    <text evidence="8">The sequence shown here is derived from an EMBL/GenBank/DDBJ whole genome shotgun (WGS) entry which is preliminary data.</text>
</comment>
<dbReference type="NCBIfam" id="TIGR00040">
    <property type="entry name" value="yfcE"/>
    <property type="match status" value="1"/>
</dbReference>
<evidence type="ECO:0000256" key="5">
    <source>
        <dbReference type="ARBA" id="ARBA00031913"/>
    </source>
</evidence>
<dbReference type="InterPro" id="IPR000979">
    <property type="entry name" value="Phosphodiesterase_MJ0936/Vps29"/>
</dbReference>
<keyword evidence="4 6" id="KW-0653">Protein transport</keyword>
<keyword evidence="3 6" id="KW-0813">Transport</keyword>
<comment type="function">
    <text evidence="6">Component of the commander complex that is essential for endosomal recycling of transmembrane cargos; the commander complex is composed of the Csubcomplex and the retriever subcomplex. Component of the retriever complex, which is a heterotrimeric complex related to retromer cargo-selective complex (CSC) and essential for retromer-independent retrieval and recycling of numerous cargos. Component of the retromer cargo-selective complex (CSC). The CSC is believed to be the core functional component of retromer or respective retromer complex variants acting to prevent missorting of selected transmembrane cargo proteins into the lysosomal degradation pathway. In the endosomes, retriever complex drives the retrieval and recycling of NxxY-motif-containing cargo proteins by coupling to snx17, a cargo essential for the homeostatic maintenance of numerous cell surface proteins associated with processes that include cell migration, cell adhesion, nutrient supply and cell signaling. The recruitment of the retriever complex to the endosomal membrane involves Cand WASH complexes.</text>
</comment>
<dbReference type="GO" id="GO:0031410">
    <property type="term" value="C:cytoplasmic vesicle"/>
    <property type="evidence" value="ECO:0007669"/>
    <property type="project" value="UniProtKB-ARBA"/>
</dbReference>
<dbReference type="PANTHER" id="PTHR11124">
    <property type="entry name" value="VACUOLAR SORTING PROTEIN VPS29"/>
    <property type="match status" value="1"/>
</dbReference>
<evidence type="ECO:0000256" key="4">
    <source>
        <dbReference type="ARBA" id="ARBA00022927"/>
    </source>
</evidence>
<dbReference type="GO" id="GO:0042147">
    <property type="term" value="P:retrograde transport, endosome to Golgi"/>
    <property type="evidence" value="ECO:0007669"/>
    <property type="project" value="InterPro"/>
</dbReference>
<comment type="similarity">
    <text evidence="1 6">Belongs to the VPS29 family.</text>
</comment>
<dbReference type="SUPFAM" id="SSF56300">
    <property type="entry name" value="Metallo-dependent phosphatases"/>
    <property type="match status" value="1"/>
</dbReference>
<dbReference type="Gene3D" id="3.60.21.10">
    <property type="match status" value="1"/>
</dbReference>
<dbReference type="FunFam" id="3.60.21.10:FF:000015">
    <property type="entry name" value="Vacuolar protein sorting-associated protein 29"/>
    <property type="match status" value="1"/>
</dbReference>
<keyword evidence="9" id="KW-1185">Reference proteome</keyword>
<name>A0AAD4QXT3_9BILA</name>
<gene>
    <name evidence="8" type="ORF">DdX_15352</name>
</gene>
<sequence>MLVLVIGDFHIPHRASQLPAKFRKLLVPNKIQHVLCTGNLCAKETVDYLKSLASDVHCVRGDFDEGVAYPDVKVISVGHFRIGLTHGHQFIPWGDLKAMELAARQMNVDVLISGNTHACKVHEKNGIFFVNPGSATGAFSLIEEKVLPSFALLDVQSDVIVAYLYRLIDDEVKVDRVQFKKAKRSDD</sequence>
<protein>
    <recommendedName>
        <fullName evidence="2 6">Vacuolar protein sorting-associated protein 29</fullName>
    </recommendedName>
    <alternativeName>
        <fullName evidence="5 6">Vesicle protein sorting 29</fullName>
    </alternativeName>
</protein>
<dbReference type="GO" id="GO:0015031">
    <property type="term" value="P:protein transport"/>
    <property type="evidence" value="ECO:0007669"/>
    <property type="project" value="UniProtKB-KW"/>
</dbReference>
<evidence type="ECO:0000256" key="3">
    <source>
        <dbReference type="ARBA" id="ARBA00022448"/>
    </source>
</evidence>
<accession>A0AAD4QXT3</accession>
<evidence type="ECO:0000256" key="1">
    <source>
        <dbReference type="ARBA" id="ARBA00005945"/>
    </source>
</evidence>